<dbReference type="EMBL" id="ASGZ01000002">
    <property type="protein sequence ID" value="ESP89972.1"/>
    <property type="molecule type" value="Genomic_DNA"/>
</dbReference>
<accession>V4J3K9</accession>
<evidence type="ECO:0000313" key="4">
    <source>
        <dbReference type="EMBL" id="ESP89972.1"/>
    </source>
</evidence>
<organism evidence="4 5">
    <name type="scientific">Candidatus Halobonum tyrrellensis G22</name>
    <dbReference type="NCBI Taxonomy" id="1324957"/>
    <lineage>
        <taxon>Archaea</taxon>
        <taxon>Methanobacteriati</taxon>
        <taxon>Methanobacteriota</taxon>
        <taxon>Stenosarchaea group</taxon>
        <taxon>Halobacteria</taxon>
        <taxon>Halobacteriales</taxon>
        <taxon>Haloferacaceae</taxon>
        <taxon>Candidatus Halobonum</taxon>
    </lineage>
</organism>
<dbReference type="STRING" id="1324957.K933_00377"/>
<keyword evidence="2" id="KW-0732">Signal</keyword>
<evidence type="ECO:0000256" key="1">
    <source>
        <dbReference type="ARBA" id="ARBA00022448"/>
    </source>
</evidence>
<dbReference type="PATRIC" id="fig|1324957.4.peg.77"/>
<feature type="region of interest" description="Disordered" evidence="3">
    <location>
        <begin position="24"/>
        <end position="73"/>
    </location>
</feature>
<dbReference type="Proteomes" id="UP000017840">
    <property type="component" value="Unassembled WGS sequence"/>
</dbReference>
<feature type="compositionally biased region" description="Low complexity" evidence="3">
    <location>
        <begin position="34"/>
        <end position="61"/>
    </location>
</feature>
<dbReference type="RefSeq" id="WP_023392676.1">
    <property type="nucleotide sequence ID" value="NZ_ASGZ01000002.1"/>
</dbReference>
<reference evidence="4 5" key="1">
    <citation type="journal article" date="2013" name="Genome Announc.">
        <title>Draft Genome Sequence of 'Candidatus Halobonum tyrrellensis' Strain G22, Isolated from the Hypersaline Waters of Lake Tyrrell, Australia.</title>
        <authorList>
            <person name="Ugalde J.A."/>
            <person name="Narasingarao P."/>
            <person name="Kuo S."/>
            <person name="Podell S."/>
            <person name="Allen E.E."/>
        </authorList>
    </citation>
    <scope>NUCLEOTIDE SEQUENCE [LARGE SCALE GENOMIC DNA]</scope>
    <source>
        <strain evidence="4 5">G22</strain>
    </source>
</reference>
<protein>
    <submittedName>
        <fullName evidence="4">Iron ABC transporter substrate-binding protein</fullName>
    </submittedName>
</protein>
<sequence length="426" mass="46168">MNDDTTRREYVKYGGAVVGAGILAGCSGDGGESTTGSDATESADPTDPATESATAPATDTPDGGDDGTGEESYAVTMSPVGTVEFDAVPTNFLTYYPLSAGTAVALGHGDSINAIGYDKQLFGDTVDYYYDSLDGVSFDWEGLGRVTPSGDPGSLDAELFYELDSDVHFLDPCLLRSSSFGWSESEIDALAEDIGPWFGNYYSRTDARPPEPCRDDYEYYSLWEYIGKIAAVLREGERYRAFRSLHGEVIGRIESALPPESERPTVAVVAYSGGTFWPYDFTGDGYLWAHVRPFGVTNAFTTTDVAPGADGSYDYEALVEAEPDIVLRYWGTALGDSFLDNRAEVLGDALASEVPAFRNGRYYASGNGMQGPVTNLYQLEMTAKQLFPERFGEWPGYGDGESYPAIPEGERLFDRERVVSIVNGDL</sequence>
<keyword evidence="1" id="KW-0813">Transport</keyword>
<gene>
    <name evidence="4" type="ORF">K933_00377</name>
</gene>
<dbReference type="InterPro" id="IPR051313">
    <property type="entry name" value="Bact_iron-sidero_bind"/>
</dbReference>
<proteinExistence type="predicted"/>
<dbReference type="AlphaFoldDB" id="V4J3K9"/>
<dbReference type="PANTHER" id="PTHR30532:SF1">
    <property type="entry name" value="IRON(3+)-HYDROXAMATE-BINDING PROTEIN FHUD"/>
    <property type="match status" value="1"/>
</dbReference>
<dbReference type="eggNOG" id="arCOG06180">
    <property type="taxonomic scope" value="Archaea"/>
</dbReference>
<keyword evidence="5" id="KW-1185">Reference proteome</keyword>
<dbReference type="Gene3D" id="3.40.50.1980">
    <property type="entry name" value="Nitrogenase molybdenum iron protein domain"/>
    <property type="match status" value="2"/>
</dbReference>
<dbReference type="PROSITE" id="PS51257">
    <property type="entry name" value="PROKAR_LIPOPROTEIN"/>
    <property type="match status" value="1"/>
</dbReference>
<dbReference type="SUPFAM" id="SSF53807">
    <property type="entry name" value="Helical backbone' metal receptor"/>
    <property type="match status" value="1"/>
</dbReference>
<evidence type="ECO:0000313" key="5">
    <source>
        <dbReference type="Proteomes" id="UP000017840"/>
    </source>
</evidence>
<name>V4J3K9_9EURY</name>
<evidence type="ECO:0000256" key="2">
    <source>
        <dbReference type="ARBA" id="ARBA00022729"/>
    </source>
</evidence>
<comment type="caution">
    <text evidence="4">The sequence shown here is derived from an EMBL/GenBank/DDBJ whole genome shotgun (WGS) entry which is preliminary data.</text>
</comment>
<evidence type="ECO:0000256" key="3">
    <source>
        <dbReference type="SAM" id="MobiDB-lite"/>
    </source>
</evidence>
<dbReference type="PANTHER" id="PTHR30532">
    <property type="entry name" value="IRON III DICITRATE-BINDING PERIPLASMIC PROTEIN"/>
    <property type="match status" value="1"/>
</dbReference>